<dbReference type="InterPro" id="IPR001537">
    <property type="entry name" value="SpoU_MeTrfase"/>
</dbReference>
<dbReference type="PANTHER" id="PTHR46429">
    <property type="entry name" value="23S RRNA (GUANOSINE-2'-O-)-METHYLTRANSFERASE RLMB"/>
    <property type="match status" value="1"/>
</dbReference>
<dbReference type="GO" id="GO:0008173">
    <property type="term" value="F:RNA methyltransferase activity"/>
    <property type="evidence" value="ECO:0007669"/>
    <property type="project" value="InterPro"/>
</dbReference>
<dbReference type="Pfam" id="PF08032">
    <property type="entry name" value="SpoU_sub_bind"/>
    <property type="match status" value="1"/>
</dbReference>
<dbReference type="SUPFAM" id="SSF55315">
    <property type="entry name" value="L30e-like"/>
    <property type="match status" value="1"/>
</dbReference>
<keyword evidence="2 4" id="KW-0808">Transferase</keyword>
<protein>
    <submittedName>
        <fullName evidence="4">RNA methyltransferase</fullName>
    </submittedName>
</protein>
<dbReference type="GO" id="GO:0032259">
    <property type="term" value="P:methylation"/>
    <property type="evidence" value="ECO:0007669"/>
    <property type="project" value="UniProtKB-KW"/>
</dbReference>
<name>A0A2U8E7B3_9BACT</name>
<dbReference type="Proteomes" id="UP000244896">
    <property type="component" value="Chromosome"/>
</dbReference>
<gene>
    <name evidence="4" type="ORF">CKA38_03030</name>
</gene>
<feature type="domain" description="RNA 2-O ribose methyltransferase substrate binding" evidence="3">
    <location>
        <begin position="7"/>
        <end position="82"/>
    </location>
</feature>
<sequence length="256" mass="27248">MRPRDIPVCGSASVTALFKQNPDSIKRLFFDAPASSRLGKMASYLAQNKRPYRMVQPAELQKISGTIHHGGVVAIIAAPELREPTLDEVADWGKAREGVLVLDRIGNAHNLGALVRTAAFFGIRKIVLADDQQQALPGESAYRIAEGGMQYVDVFRVWDLPGLCRALADTGYDVAGAAVASKSPVSKAMREIGPNRPVALVLGNEETGLSANVAAACTRFVTIPGTGNVESLNVSAAAAVLMWALWPGRKTLADGE</sequence>
<dbReference type="GO" id="GO:0005829">
    <property type="term" value="C:cytosol"/>
    <property type="evidence" value="ECO:0007669"/>
    <property type="project" value="TreeGrafter"/>
</dbReference>
<dbReference type="AlphaFoldDB" id="A0A2U8E7B3"/>
<evidence type="ECO:0000313" key="5">
    <source>
        <dbReference type="Proteomes" id="UP000244896"/>
    </source>
</evidence>
<evidence type="ECO:0000313" key="4">
    <source>
        <dbReference type="EMBL" id="AWI10472.1"/>
    </source>
</evidence>
<evidence type="ECO:0000259" key="3">
    <source>
        <dbReference type="SMART" id="SM00967"/>
    </source>
</evidence>
<dbReference type="InterPro" id="IPR029064">
    <property type="entry name" value="Ribosomal_eL30-like_sf"/>
</dbReference>
<dbReference type="OrthoDB" id="9794400at2"/>
<dbReference type="GO" id="GO:0003723">
    <property type="term" value="F:RNA binding"/>
    <property type="evidence" value="ECO:0007669"/>
    <property type="project" value="InterPro"/>
</dbReference>
<evidence type="ECO:0000256" key="2">
    <source>
        <dbReference type="ARBA" id="ARBA00022679"/>
    </source>
</evidence>
<dbReference type="GO" id="GO:0006396">
    <property type="term" value="P:RNA processing"/>
    <property type="evidence" value="ECO:0007669"/>
    <property type="project" value="InterPro"/>
</dbReference>
<dbReference type="InterPro" id="IPR004441">
    <property type="entry name" value="rRNA_MeTrfase_TrmH"/>
</dbReference>
<dbReference type="Gene3D" id="3.40.1280.10">
    <property type="match status" value="1"/>
</dbReference>
<evidence type="ECO:0000256" key="1">
    <source>
        <dbReference type="ARBA" id="ARBA00022603"/>
    </source>
</evidence>
<dbReference type="CDD" id="cd18095">
    <property type="entry name" value="SpoU-like_rRNA-MTase"/>
    <property type="match status" value="1"/>
</dbReference>
<dbReference type="KEGG" id="elut:CKA38_03030"/>
<proteinExistence type="predicted"/>
<dbReference type="InterPro" id="IPR013123">
    <property type="entry name" value="SpoU_subst-bd"/>
</dbReference>
<dbReference type="InterPro" id="IPR029028">
    <property type="entry name" value="Alpha/beta_knot_MTases"/>
</dbReference>
<dbReference type="PANTHER" id="PTHR46429:SF2">
    <property type="entry name" value="TRNA_RRNA METHYLTRANSFERASE"/>
    <property type="match status" value="1"/>
</dbReference>
<dbReference type="Gene3D" id="3.30.1330.30">
    <property type="match status" value="1"/>
</dbReference>
<dbReference type="EMBL" id="CP023004">
    <property type="protein sequence ID" value="AWI10472.1"/>
    <property type="molecule type" value="Genomic_DNA"/>
</dbReference>
<dbReference type="SUPFAM" id="SSF75217">
    <property type="entry name" value="alpha/beta knot"/>
    <property type="match status" value="1"/>
</dbReference>
<keyword evidence="1 4" id="KW-0489">Methyltransferase</keyword>
<reference evidence="4 5" key="1">
    <citation type="journal article" date="2018" name="Syst. Appl. Microbiol.">
        <title>Ereboglobus luteus gen. nov. sp. nov. from cockroach guts, and new insights into the oxygen relationship of the genera Opitutus and Didymococcus (Verrucomicrobia: Opitutaceae).</title>
        <authorList>
            <person name="Tegtmeier D."/>
            <person name="Belitz A."/>
            <person name="Radek R."/>
            <person name="Heimerl T."/>
            <person name="Brune A."/>
        </authorList>
    </citation>
    <scope>NUCLEOTIDE SEQUENCE [LARGE SCALE GENOMIC DNA]</scope>
    <source>
        <strain evidence="4 5">Ho45</strain>
    </source>
</reference>
<keyword evidence="5" id="KW-1185">Reference proteome</keyword>
<organism evidence="4 5">
    <name type="scientific">Ereboglobus luteus</name>
    <dbReference type="NCBI Taxonomy" id="1796921"/>
    <lineage>
        <taxon>Bacteria</taxon>
        <taxon>Pseudomonadati</taxon>
        <taxon>Verrucomicrobiota</taxon>
        <taxon>Opitutia</taxon>
        <taxon>Opitutales</taxon>
        <taxon>Opitutaceae</taxon>
        <taxon>Ereboglobus</taxon>
    </lineage>
</organism>
<dbReference type="InterPro" id="IPR029026">
    <property type="entry name" value="tRNA_m1G_MTases_N"/>
</dbReference>
<accession>A0A2U8E7B3</accession>
<dbReference type="SMART" id="SM00967">
    <property type="entry name" value="SpoU_sub_bind"/>
    <property type="match status" value="1"/>
</dbReference>
<dbReference type="Pfam" id="PF00588">
    <property type="entry name" value="SpoU_methylase"/>
    <property type="match status" value="1"/>
</dbReference>